<organism evidence="1 2">
    <name type="scientific">Streptomyces caledonius</name>
    <dbReference type="NCBI Taxonomy" id="3134107"/>
    <lineage>
        <taxon>Bacteria</taxon>
        <taxon>Bacillati</taxon>
        <taxon>Actinomycetota</taxon>
        <taxon>Actinomycetes</taxon>
        <taxon>Kitasatosporales</taxon>
        <taxon>Streptomycetaceae</taxon>
        <taxon>Streptomyces</taxon>
    </lineage>
</organism>
<gene>
    <name evidence="1" type="ORF">WKI68_12130</name>
</gene>
<evidence type="ECO:0000313" key="1">
    <source>
        <dbReference type="EMBL" id="MEJ8642012.1"/>
    </source>
</evidence>
<dbReference type="EMBL" id="JBBKAM010000002">
    <property type="protein sequence ID" value="MEJ8642012.1"/>
    <property type="molecule type" value="Genomic_DNA"/>
</dbReference>
<reference evidence="1 2" key="1">
    <citation type="submission" date="2024-03" db="EMBL/GenBank/DDBJ databases">
        <title>Novel Streptomyces species of biotechnological and ecological value are a feature of Machair soil.</title>
        <authorList>
            <person name="Prole J.R."/>
            <person name="Goodfellow M."/>
            <person name="Allenby N."/>
            <person name="Ward A.C."/>
        </authorList>
    </citation>
    <scope>NUCLEOTIDE SEQUENCE [LARGE SCALE GENOMIC DNA]</scope>
    <source>
        <strain evidence="1 2">MS1.HAVA.3</strain>
    </source>
</reference>
<comment type="caution">
    <text evidence="1">The sequence shown here is derived from an EMBL/GenBank/DDBJ whole genome shotgun (WGS) entry which is preliminary data.</text>
</comment>
<keyword evidence="1" id="KW-0808">Transferase</keyword>
<dbReference type="SUPFAM" id="SSF52540">
    <property type="entry name" value="P-loop containing nucleoside triphosphate hydrolases"/>
    <property type="match status" value="1"/>
</dbReference>
<dbReference type="Gene3D" id="3.40.50.300">
    <property type="entry name" value="P-loop containing nucleotide triphosphate hydrolases"/>
    <property type="match status" value="1"/>
</dbReference>
<evidence type="ECO:0000313" key="2">
    <source>
        <dbReference type="Proteomes" id="UP001382904"/>
    </source>
</evidence>
<dbReference type="EC" id="2.8.2.-" evidence="1"/>
<protein>
    <submittedName>
        <fullName evidence="1">Sulfotransferase</fullName>
        <ecNumber evidence="1">2.8.2.-</ecNumber>
    </submittedName>
</protein>
<dbReference type="PANTHER" id="PTHR36451">
    <property type="entry name" value="PAPS-DEPENDENT SULFOTRANSFERASE STF3"/>
    <property type="match status" value="1"/>
</dbReference>
<accession>A0ABU8U2A2</accession>
<proteinExistence type="predicted"/>
<keyword evidence="2" id="KW-1185">Reference proteome</keyword>
<dbReference type="GO" id="GO:0016740">
    <property type="term" value="F:transferase activity"/>
    <property type="evidence" value="ECO:0007669"/>
    <property type="project" value="UniProtKB-KW"/>
</dbReference>
<dbReference type="Pfam" id="PF13469">
    <property type="entry name" value="Sulfotransfer_3"/>
    <property type="match status" value="1"/>
</dbReference>
<sequence>MGTGRPRLGGEDPGERRVLITRGRAHALSARRATAGRAVGQFREATRPGSCHWLLANTFLSPALSIAYRVPGYAAWLESRDLVPAYAFHRLQLQAVFNRLSGGIPVLRDPFHAPHLRDLVRVYPRARVVRVHRDPADVLAATAGIAWSQRRVGSAAVDPAEVGTEWAVRLERHFAHAEVARAEVGDASILDVRHADLLGDPVGTLRQVAGFIGVPSVPAVERNVLELVGDAGVAARGARRFEPEEFGFSRRQIGFRFAGYRKTYGV</sequence>
<dbReference type="InterPro" id="IPR052736">
    <property type="entry name" value="Stf3_sulfotransferase"/>
</dbReference>
<dbReference type="PANTHER" id="PTHR36451:SF1">
    <property type="entry name" value="OMEGA-HYDROXY-BETA-DIHYDROMENAQUINONE-9 SULFOTRANSFERASE STF3"/>
    <property type="match status" value="1"/>
</dbReference>
<dbReference type="Proteomes" id="UP001382904">
    <property type="component" value="Unassembled WGS sequence"/>
</dbReference>
<name>A0ABU8U2A2_9ACTN</name>
<dbReference type="InterPro" id="IPR027417">
    <property type="entry name" value="P-loop_NTPase"/>
</dbReference>